<dbReference type="AlphaFoldDB" id="A0A7M2RII1"/>
<evidence type="ECO:0000256" key="6">
    <source>
        <dbReference type="ARBA" id="ARBA00022741"/>
    </source>
</evidence>
<dbReference type="InterPro" id="IPR036890">
    <property type="entry name" value="HATPase_C_sf"/>
</dbReference>
<keyword evidence="2" id="KW-1003">Cell membrane</keyword>
<keyword evidence="6" id="KW-0547">Nucleotide-binding</keyword>
<dbReference type="PANTHER" id="PTHR34220:SF11">
    <property type="entry name" value="SENSOR PROTEIN KINASE HPTS"/>
    <property type="match status" value="1"/>
</dbReference>
<dbReference type="InterPro" id="IPR003660">
    <property type="entry name" value="HAMP_dom"/>
</dbReference>
<evidence type="ECO:0000256" key="11">
    <source>
        <dbReference type="ARBA" id="ARBA00023136"/>
    </source>
</evidence>
<reference evidence="14 15" key="1">
    <citation type="submission" date="2020-10" db="EMBL/GenBank/DDBJ databases">
        <title>Blautia liquoris sp.nov., isolated from the mud in a fermentation cellar used for the production of Chinese strong-flavoured liquor.</title>
        <authorList>
            <person name="Lu L."/>
        </authorList>
    </citation>
    <scope>NUCLEOTIDE SEQUENCE [LARGE SCALE GENOMIC DNA]</scope>
    <source>
        <strain evidence="14 15">LZLJ-3</strain>
    </source>
</reference>
<name>A0A7M2RII1_9FIRM</name>
<dbReference type="InterPro" id="IPR010559">
    <property type="entry name" value="Sig_transdc_His_kin_internal"/>
</dbReference>
<evidence type="ECO:0000256" key="12">
    <source>
        <dbReference type="SAM" id="Phobius"/>
    </source>
</evidence>
<gene>
    <name evidence="14" type="ORF">INP51_14620</name>
</gene>
<keyword evidence="5 12" id="KW-0812">Transmembrane</keyword>
<dbReference type="Pfam" id="PF06580">
    <property type="entry name" value="His_kinase"/>
    <property type="match status" value="1"/>
</dbReference>
<dbReference type="SMART" id="SM00304">
    <property type="entry name" value="HAMP"/>
    <property type="match status" value="1"/>
</dbReference>
<dbReference type="PANTHER" id="PTHR34220">
    <property type="entry name" value="SENSOR HISTIDINE KINASE YPDA"/>
    <property type="match status" value="1"/>
</dbReference>
<evidence type="ECO:0000256" key="10">
    <source>
        <dbReference type="ARBA" id="ARBA00023012"/>
    </source>
</evidence>
<evidence type="ECO:0000256" key="5">
    <source>
        <dbReference type="ARBA" id="ARBA00022692"/>
    </source>
</evidence>
<proteinExistence type="predicted"/>
<evidence type="ECO:0000256" key="4">
    <source>
        <dbReference type="ARBA" id="ARBA00022679"/>
    </source>
</evidence>
<dbReference type="GO" id="GO:0005524">
    <property type="term" value="F:ATP binding"/>
    <property type="evidence" value="ECO:0007669"/>
    <property type="project" value="UniProtKB-KW"/>
</dbReference>
<keyword evidence="4" id="KW-0808">Transferase</keyword>
<dbReference type="KEGG" id="bliq:INP51_14620"/>
<keyword evidence="15" id="KW-1185">Reference proteome</keyword>
<dbReference type="GO" id="GO:0005886">
    <property type="term" value="C:plasma membrane"/>
    <property type="evidence" value="ECO:0007669"/>
    <property type="project" value="UniProtKB-SubCell"/>
</dbReference>
<dbReference type="Proteomes" id="UP000593601">
    <property type="component" value="Chromosome"/>
</dbReference>
<evidence type="ECO:0000256" key="7">
    <source>
        <dbReference type="ARBA" id="ARBA00022777"/>
    </source>
</evidence>
<dbReference type="InterPro" id="IPR050640">
    <property type="entry name" value="Bact_2-comp_sensor_kinase"/>
</dbReference>
<dbReference type="PROSITE" id="PS50885">
    <property type="entry name" value="HAMP"/>
    <property type="match status" value="1"/>
</dbReference>
<evidence type="ECO:0000256" key="9">
    <source>
        <dbReference type="ARBA" id="ARBA00022989"/>
    </source>
</evidence>
<keyword evidence="3" id="KW-0597">Phosphoprotein</keyword>
<evidence type="ECO:0000313" key="15">
    <source>
        <dbReference type="Proteomes" id="UP000593601"/>
    </source>
</evidence>
<evidence type="ECO:0000256" key="3">
    <source>
        <dbReference type="ARBA" id="ARBA00022553"/>
    </source>
</evidence>
<keyword evidence="10" id="KW-0902">Two-component regulatory system</keyword>
<dbReference type="RefSeq" id="WP_193735509.1">
    <property type="nucleotide sequence ID" value="NZ_CP063304.1"/>
</dbReference>
<protein>
    <submittedName>
        <fullName evidence="14">Histidine kinase</fullName>
    </submittedName>
</protein>
<feature type="domain" description="HAMP" evidence="13">
    <location>
        <begin position="315"/>
        <end position="368"/>
    </location>
</feature>
<dbReference type="Gene3D" id="6.10.340.10">
    <property type="match status" value="1"/>
</dbReference>
<keyword evidence="9 12" id="KW-1133">Transmembrane helix</keyword>
<accession>A0A7M2RII1</accession>
<evidence type="ECO:0000256" key="2">
    <source>
        <dbReference type="ARBA" id="ARBA00022475"/>
    </source>
</evidence>
<dbReference type="SUPFAM" id="SSF55874">
    <property type="entry name" value="ATPase domain of HSP90 chaperone/DNA topoisomerase II/histidine kinase"/>
    <property type="match status" value="1"/>
</dbReference>
<evidence type="ECO:0000256" key="1">
    <source>
        <dbReference type="ARBA" id="ARBA00004651"/>
    </source>
</evidence>
<keyword evidence="7 14" id="KW-0418">Kinase</keyword>
<evidence type="ECO:0000313" key="14">
    <source>
        <dbReference type="EMBL" id="QOV19162.1"/>
    </source>
</evidence>
<evidence type="ECO:0000259" key="13">
    <source>
        <dbReference type="PROSITE" id="PS50885"/>
    </source>
</evidence>
<organism evidence="14 15">
    <name type="scientific">Blautia liquoris</name>
    <dbReference type="NCBI Taxonomy" id="2779518"/>
    <lineage>
        <taxon>Bacteria</taxon>
        <taxon>Bacillati</taxon>
        <taxon>Bacillota</taxon>
        <taxon>Clostridia</taxon>
        <taxon>Lachnospirales</taxon>
        <taxon>Lachnospiraceae</taxon>
        <taxon>Blautia</taxon>
    </lineage>
</organism>
<comment type="subcellular location">
    <subcellularLocation>
        <location evidence="1">Cell membrane</location>
        <topology evidence="1">Multi-pass membrane protein</topology>
    </subcellularLocation>
</comment>
<dbReference type="EMBL" id="CP063304">
    <property type="protein sequence ID" value="QOV19162.1"/>
    <property type="molecule type" value="Genomic_DNA"/>
</dbReference>
<feature type="transmembrane region" description="Helical" evidence="12">
    <location>
        <begin position="287"/>
        <end position="310"/>
    </location>
</feature>
<keyword evidence="8" id="KW-0067">ATP-binding</keyword>
<dbReference type="Gene3D" id="3.30.565.10">
    <property type="entry name" value="Histidine kinase-like ATPase, C-terminal domain"/>
    <property type="match status" value="1"/>
</dbReference>
<dbReference type="GO" id="GO:0000155">
    <property type="term" value="F:phosphorelay sensor kinase activity"/>
    <property type="evidence" value="ECO:0007669"/>
    <property type="project" value="InterPro"/>
</dbReference>
<keyword evidence="11 12" id="KW-0472">Membrane</keyword>
<sequence length="604" mass="69123">MRKTRKGKKYFNQLFVTYSVAFLLFFSLLFVTVLGGIYREQYSRNVDVQHQLISKIQSKLDSSLSGMDRILTGLLFNRSFIDMMADSKNTAVLPEYDSRMMNYFLTLDAPDLSTYRTIAFNDDTYYTLTKSDENPSYIKKSAETYPWKEQVCQADGEKVILPVHKDSFSSQGALVYSIARLVTDGFHNYGIVEVQNEYKNIALACSIENISGQILLFSSDGTQIYPETSHETTRSKNLSRDIFQLVSEEKTSEGSLQKNRAQITYITSPYSEWTAVMYCPVMDVVPWGLQMILFSILAFVSLIAIVLILFRILTKRMVAPLNELSESLNDVSLENLSLELGQQYNIEEIDNINHSFQRMFEHLKHAINVSVQSKTNEERANYLALQSQMNPHTIYNTISMIEGVAYMNDDFEVSELCIRFSKMLRYLSDFSRDTYTILDEVSHLENYAFLVQKRYDGKLKIQISVQEGLDAEIIPKFTLQPLAENCVKHGFRSSNDRFVVNVTVSGDSASWHIKISDNGSGFTTKSLETISKQLKESDAGLKTQKDLINRKIGNLTISNIYIRFCILYGERFRFHYGNNHDAPGAYIDLKVLWNAKAAKGEEYD</sequence>
<evidence type="ECO:0000256" key="8">
    <source>
        <dbReference type="ARBA" id="ARBA00022840"/>
    </source>
</evidence>